<sequence length="436" mass="48254">MNKIGLIIIREYWTRVRKKSFIIMTILGPLIFAGIVIVPIWLASSESTDEKVIAVIDESGLLSDSFENDEEGNIHFQYIDIGLNEAKAEFPTSNRYGLLYIPEIDLSDPQGITFFSETNPSLQLLGNIRSTLRQKLRDVKLERSSINRETLEALETSVSINTINLTQAGEEQQGNAGVASAVGYVGAFLIYIFIFLYGAQVMRGVIEEKSSRIVEVIISSVRPFQLMMGKVIGVASVGLTQFLLWIGFTLIIVTIAGNFFPDLASQPPATMPMGQMPENSPELEAMQNISQAFQSVNVPLLIFCFIFFFLGGYLMYGALFAAVGSAADSDTDTQQFMLPVSAPLIISIVTLAAILNEPDGNLAFWMSMIPFTSPVTMMMRVPFGVPTWQLMLSMALLIGGFIFTTWVAAKIYRIGILTYGTKVNYKTIGKWLFQRG</sequence>
<dbReference type="GO" id="GO:0140359">
    <property type="term" value="F:ABC-type transporter activity"/>
    <property type="evidence" value="ECO:0007669"/>
    <property type="project" value="InterPro"/>
</dbReference>
<dbReference type="Gene3D" id="3.40.190.10">
    <property type="entry name" value="Periplasmic binding protein-like II"/>
    <property type="match status" value="1"/>
</dbReference>
<evidence type="ECO:0000259" key="7">
    <source>
        <dbReference type="Pfam" id="PF12698"/>
    </source>
</evidence>
<evidence type="ECO:0000256" key="2">
    <source>
        <dbReference type="ARBA" id="ARBA00022475"/>
    </source>
</evidence>
<evidence type="ECO:0000256" key="5">
    <source>
        <dbReference type="ARBA" id="ARBA00023136"/>
    </source>
</evidence>
<feature type="domain" description="ABC-2 type transporter transmembrane" evidence="7">
    <location>
        <begin position="19"/>
        <end position="409"/>
    </location>
</feature>
<accession>A0AA49JBY8</accession>
<dbReference type="EMBL" id="CP120682">
    <property type="protein sequence ID" value="WKN34151.1"/>
    <property type="molecule type" value="Genomic_DNA"/>
</dbReference>
<dbReference type="InterPro" id="IPR013525">
    <property type="entry name" value="ABC2_TM"/>
</dbReference>
<protein>
    <submittedName>
        <fullName evidence="8">ABC transporter permease</fullName>
    </submittedName>
</protein>
<feature type="transmembrane region" description="Helical" evidence="6">
    <location>
        <begin position="181"/>
        <end position="201"/>
    </location>
</feature>
<feature type="transmembrane region" description="Helical" evidence="6">
    <location>
        <begin position="21"/>
        <end position="42"/>
    </location>
</feature>
<name>A0AA49JBY8_9BACT</name>
<keyword evidence="5 6" id="KW-0472">Membrane</keyword>
<feature type="transmembrane region" description="Helical" evidence="6">
    <location>
        <begin position="296"/>
        <end position="316"/>
    </location>
</feature>
<comment type="subcellular location">
    <subcellularLocation>
        <location evidence="1">Cell membrane</location>
        <topology evidence="1">Multi-pass membrane protein</topology>
    </subcellularLocation>
</comment>
<evidence type="ECO:0000256" key="6">
    <source>
        <dbReference type="SAM" id="Phobius"/>
    </source>
</evidence>
<evidence type="ECO:0000256" key="1">
    <source>
        <dbReference type="ARBA" id="ARBA00004651"/>
    </source>
</evidence>
<proteinExistence type="predicted"/>
<dbReference type="PANTHER" id="PTHR30294:SF29">
    <property type="entry name" value="MULTIDRUG ABC TRANSPORTER PERMEASE YBHS-RELATED"/>
    <property type="match status" value="1"/>
</dbReference>
<dbReference type="SUPFAM" id="SSF53850">
    <property type="entry name" value="Periplasmic binding protein-like II"/>
    <property type="match status" value="1"/>
</dbReference>
<keyword evidence="2" id="KW-1003">Cell membrane</keyword>
<dbReference type="Pfam" id="PF12698">
    <property type="entry name" value="ABC2_membrane_3"/>
    <property type="match status" value="1"/>
</dbReference>
<dbReference type="GO" id="GO:0005886">
    <property type="term" value="C:plasma membrane"/>
    <property type="evidence" value="ECO:0007669"/>
    <property type="project" value="UniProtKB-SubCell"/>
</dbReference>
<dbReference type="AlphaFoldDB" id="A0AA49JBY8"/>
<dbReference type="PANTHER" id="PTHR30294">
    <property type="entry name" value="MEMBRANE COMPONENT OF ABC TRANSPORTER YHHJ-RELATED"/>
    <property type="match status" value="1"/>
</dbReference>
<feature type="transmembrane region" description="Helical" evidence="6">
    <location>
        <begin position="387"/>
        <end position="409"/>
    </location>
</feature>
<evidence type="ECO:0000256" key="3">
    <source>
        <dbReference type="ARBA" id="ARBA00022692"/>
    </source>
</evidence>
<feature type="transmembrane region" description="Helical" evidence="6">
    <location>
        <begin position="336"/>
        <end position="355"/>
    </location>
</feature>
<dbReference type="InterPro" id="IPR051449">
    <property type="entry name" value="ABC-2_transporter_component"/>
</dbReference>
<keyword evidence="4 6" id="KW-1133">Transmembrane helix</keyword>
<reference evidence="8" key="2">
    <citation type="journal article" date="2024" name="Antonie Van Leeuwenhoek">
        <title>Roseihalotalea indica gen. nov., sp. nov., a halophilic Bacteroidetes from mesopelagic Southwest Indian Ocean with higher carbohydrate metabolic potential.</title>
        <authorList>
            <person name="Chen B."/>
            <person name="Zhang M."/>
            <person name="Lin D."/>
            <person name="Ye J."/>
            <person name="Tang K."/>
        </authorList>
    </citation>
    <scope>NUCLEOTIDE SEQUENCE</scope>
    <source>
        <strain evidence="8">TK19036</strain>
    </source>
</reference>
<organism evidence="8">
    <name type="scientific">Roseihalotalea indica</name>
    <dbReference type="NCBI Taxonomy" id="2867963"/>
    <lineage>
        <taxon>Bacteria</taxon>
        <taxon>Pseudomonadati</taxon>
        <taxon>Bacteroidota</taxon>
        <taxon>Cytophagia</taxon>
        <taxon>Cytophagales</taxon>
        <taxon>Catalimonadaceae</taxon>
        <taxon>Roseihalotalea</taxon>
    </lineage>
</organism>
<keyword evidence="3 6" id="KW-0812">Transmembrane</keyword>
<reference evidence="8" key="1">
    <citation type="journal article" date="2023" name="Comput. Struct. Biotechnol. J.">
        <title>Discovery of a novel marine Bacteroidetes with a rich repertoire of carbohydrate-active enzymes.</title>
        <authorList>
            <person name="Chen B."/>
            <person name="Liu G."/>
            <person name="Chen Q."/>
            <person name="Wang H."/>
            <person name="Liu L."/>
            <person name="Tang K."/>
        </authorList>
    </citation>
    <scope>NUCLEOTIDE SEQUENCE</scope>
    <source>
        <strain evidence="8">TK19036</strain>
    </source>
</reference>
<gene>
    <name evidence="8" type="ORF">K4G66_17370</name>
</gene>
<feature type="transmembrane region" description="Helical" evidence="6">
    <location>
        <begin position="242"/>
        <end position="261"/>
    </location>
</feature>
<evidence type="ECO:0000256" key="4">
    <source>
        <dbReference type="ARBA" id="ARBA00022989"/>
    </source>
</evidence>
<evidence type="ECO:0000313" key="8">
    <source>
        <dbReference type="EMBL" id="WKN34151.1"/>
    </source>
</evidence>